<dbReference type="GO" id="GO:0005737">
    <property type="term" value="C:cytoplasm"/>
    <property type="evidence" value="ECO:0007669"/>
    <property type="project" value="TreeGrafter"/>
</dbReference>
<dbReference type="OrthoDB" id="273556at2759"/>
<dbReference type="Gene3D" id="3.30.40.10">
    <property type="entry name" value="Zinc/RING finger domain, C3HC4 (zinc finger)"/>
    <property type="match status" value="2"/>
</dbReference>
<evidence type="ECO:0000256" key="3">
    <source>
        <dbReference type="ARBA" id="ARBA00022833"/>
    </source>
</evidence>
<dbReference type="GO" id="GO:0008139">
    <property type="term" value="F:nuclear localization sequence binding"/>
    <property type="evidence" value="ECO:0007669"/>
    <property type="project" value="EnsemblFungi"/>
</dbReference>
<dbReference type="GO" id="GO:0016567">
    <property type="term" value="P:protein ubiquitination"/>
    <property type="evidence" value="ECO:0007669"/>
    <property type="project" value="TreeGrafter"/>
</dbReference>
<evidence type="ECO:0000313" key="9">
    <source>
        <dbReference type="EMBL" id="ODQ60492.1"/>
    </source>
</evidence>
<evidence type="ECO:0000256" key="5">
    <source>
        <dbReference type="SAM" id="Coils"/>
    </source>
</evidence>
<keyword evidence="2 4" id="KW-0863">Zinc-finger</keyword>
<dbReference type="CDD" id="cd12717">
    <property type="entry name" value="RRM_ETP1"/>
    <property type="match status" value="1"/>
</dbReference>
<evidence type="ECO:0000256" key="6">
    <source>
        <dbReference type="SAM" id="MobiDB-lite"/>
    </source>
</evidence>
<dbReference type="InterPro" id="IPR013083">
    <property type="entry name" value="Znf_RING/FYVE/PHD"/>
</dbReference>
<proteinExistence type="predicted"/>
<dbReference type="Proteomes" id="UP000094112">
    <property type="component" value="Unassembled WGS sequence"/>
</dbReference>
<feature type="non-terminal residue" evidence="9">
    <location>
        <position position="1"/>
    </location>
</feature>
<dbReference type="SUPFAM" id="SSF57850">
    <property type="entry name" value="RING/U-box"/>
    <property type="match status" value="2"/>
</dbReference>
<dbReference type="GO" id="GO:0008270">
    <property type="term" value="F:zinc ion binding"/>
    <property type="evidence" value="ECO:0007669"/>
    <property type="project" value="UniProtKB-KW"/>
</dbReference>
<evidence type="ECO:0000259" key="8">
    <source>
        <dbReference type="PROSITE" id="PS50271"/>
    </source>
</evidence>
<dbReference type="InterPro" id="IPR047243">
    <property type="entry name" value="RING-H2_BRAP2"/>
</dbReference>
<evidence type="ECO:0000256" key="1">
    <source>
        <dbReference type="ARBA" id="ARBA00022723"/>
    </source>
</evidence>
<dbReference type="GO" id="GO:0007265">
    <property type="term" value="P:Ras protein signal transduction"/>
    <property type="evidence" value="ECO:0007669"/>
    <property type="project" value="TreeGrafter"/>
</dbReference>
<dbReference type="Pfam" id="PF13639">
    <property type="entry name" value="zf-RING_2"/>
    <property type="match status" value="1"/>
</dbReference>
<evidence type="ECO:0008006" key="11">
    <source>
        <dbReference type="Google" id="ProtNLM"/>
    </source>
</evidence>
<dbReference type="CDD" id="cd16457">
    <property type="entry name" value="RING-H2_BRAP2"/>
    <property type="match status" value="1"/>
</dbReference>
<dbReference type="SMART" id="SM00184">
    <property type="entry name" value="RING"/>
    <property type="match status" value="1"/>
</dbReference>
<dbReference type="EMBL" id="KV454210">
    <property type="protein sequence ID" value="ODQ60492.1"/>
    <property type="molecule type" value="Genomic_DNA"/>
</dbReference>
<sequence length="505" mass="57647">DYRFSAVSITSVEFNEMKPTSEPLRAKFVGYGVVRLYKQYDSSKESEEIEVESDDTTVAIVAVPNYFSATDLLVFLGESVTKNVSHFRLIKSDNPNRFMVLMKFRTNESARTFQECFNGKFFNSMESETCHVIFVKSVIFKPLNSQNLQAGIPYLLEDPFTLQVRKSHNENGGSLESPVVKELPTCPVCLERMDADATGLLTISCQHTFHCNCLSKWRDDTCPVCRYSNSSINPLALRDPSNSQDSCSICGGDQNLWICLICGNIGCGRYNSKHAIQHYESTNHCFAMDISTQRVWDYAGDNYVHRLLQNESDGKLVELPAANSTRCSPSSDEKDKNRDYAFEYSNVLLSQLESQREYYESRLAEAADAFNNVRQQNSSMMNKMRDFELQLNKRYDEFNVKVEQQTAVFDKRLQQSDQLKVLAKAFEKKWKDEQAMSTGLSENLATVKEENQKLKTQNEELQAQVTDLMFYLESQEKFKDASDEVKNGTVVVQEPSSSSSKRNHR</sequence>
<dbReference type="PROSITE" id="PS50271">
    <property type="entry name" value="ZF_UBP"/>
    <property type="match status" value="1"/>
</dbReference>
<keyword evidence="3" id="KW-0862">Zinc</keyword>
<dbReference type="RefSeq" id="XP_019039699.1">
    <property type="nucleotide sequence ID" value="XM_019180730.1"/>
</dbReference>
<feature type="coiled-coil region" evidence="5">
    <location>
        <begin position="437"/>
        <end position="467"/>
    </location>
</feature>
<feature type="domain" description="UBP-type" evidence="8">
    <location>
        <begin position="220"/>
        <end position="323"/>
    </location>
</feature>
<reference evidence="9 10" key="1">
    <citation type="journal article" date="2016" name="Proc. Natl. Acad. Sci. U.S.A.">
        <title>Comparative genomics of biotechnologically important yeasts.</title>
        <authorList>
            <person name="Riley R."/>
            <person name="Haridas S."/>
            <person name="Wolfe K.H."/>
            <person name="Lopes M.R."/>
            <person name="Hittinger C.T."/>
            <person name="Goeker M."/>
            <person name="Salamov A.A."/>
            <person name="Wisecaver J.H."/>
            <person name="Long T.M."/>
            <person name="Calvey C.H."/>
            <person name="Aerts A.L."/>
            <person name="Barry K.W."/>
            <person name="Choi C."/>
            <person name="Clum A."/>
            <person name="Coughlan A.Y."/>
            <person name="Deshpande S."/>
            <person name="Douglass A.P."/>
            <person name="Hanson S.J."/>
            <person name="Klenk H.-P."/>
            <person name="LaButti K.M."/>
            <person name="Lapidus A."/>
            <person name="Lindquist E.A."/>
            <person name="Lipzen A.M."/>
            <person name="Meier-Kolthoff J.P."/>
            <person name="Ohm R.A."/>
            <person name="Otillar R.P."/>
            <person name="Pangilinan J.L."/>
            <person name="Peng Y."/>
            <person name="Rokas A."/>
            <person name="Rosa C.A."/>
            <person name="Scheuner C."/>
            <person name="Sibirny A.A."/>
            <person name="Slot J.C."/>
            <person name="Stielow J.B."/>
            <person name="Sun H."/>
            <person name="Kurtzman C.P."/>
            <person name="Blackwell M."/>
            <person name="Grigoriev I.V."/>
            <person name="Jeffries T.W."/>
        </authorList>
    </citation>
    <scope>NUCLEOTIDE SEQUENCE [LARGE SCALE GENOMIC DNA]</scope>
    <source>
        <strain evidence="10">ATCC 58044 / CBS 1984 / NCYC 433 / NRRL Y-366-8</strain>
    </source>
</reference>
<dbReference type="InterPro" id="IPR001841">
    <property type="entry name" value="Znf_RING"/>
</dbReference>
<dbReference type="InterPro" id="IPR034931">
    <property type="entry name" value="ETP1_RRM"/>
</dbReference>
<evidence type="ECO:0000256" key="2">
    <source>
        <dbReference type="ARBA" id="ARBA00022771"/>
    </source>
</evidence>
<keyword evidence="1" id="KW-0479">Metal-binding</keyword>
<feature type="compositionally biased region" description="Polar residues" evidence="6">
    <location>
        <begin position="494"/>
        <end position="505"/>
    </location>
</feature>
<dbReference type="PANTHER" id="PTHR24007:SF7">
    <property type="entry name" value="BRCA1-ASSOCIATED PROTEIN"/>
    <property type="match status" value="1"/>
</dbReference>
<name>A0A1E3P6B8_WICAA</name>
<dbReference type="PROSITE" id="PS50089">
    <property type="entry name" value="ZF_RING_2"/>
    <property type="match status" value="1"/>
</dbReference>
<dbReference type="GO" id="GO:0043130">
    <property type="term" value="F:ubiquitin binding"/>
    <property type="evidence" value="ECO:0007669"/>
    <property type="project" value="EnsemblFungi"/>
</dbReference>
<protein>
    <recommendedName>
        <fullName evidence="11">BRCA1-associated protein</fullName>
    </recommendedName>
</protein>
<dbReference type="InterPro" id="IPR001607">
    <property type="entry name" value="Znf_UBP"/>
</dbReference>
<dbReference type="AlphaFoldDB" id="A0A1E3P6B8"/>
<feature type="domain" description="RING-type" evidence="7">
    <location>
        <begin position="186"/>
        <end position="226"/>
    </location>
</feature>
<accession>A0A1E3P6B8</accession>
<gene>
    <name evidence="9" type="ORF">WICANDRAFT_17190</name>
</gene>
<dbReference type="InterPro" id="IPR011422">
    <property type="entry name" value="BRAP2/ETP1_RRM"/>
</dbReference>
<evidence type="ECO:0000256" key="4">
    <source>
        <dbReference type="PROSITE-ProRule" id="PRU00502"/>
    </source>
</evidence>
<evidence type="ECO:0000259" key="7">
    <source>
        <dbReference type="PROSITE" id="PS50089"/>
    </source>
</evidence>
<dbReference type="PANTHER" id="PTHR24007">
    <property type="entry name" value="BRCA1-ASSOCIATED PROTEIN"/>
    <property type="match status" value="1"/>
</dbReference>
<dbReference type="GeneID" id="30197976"/>
<keyword evidence="5" id="KW-0175">Coiled coil</keyword>
<dbReference type="SMART" id="SM00290">
    <property type="entry name" value="ZnF_UBP"/>
    <property type="match status" value="1"/>
</dbReference>
<keyword evidence="10" id="KW-1185">Reference proteome</keyword>
<feature type="region of interest" description="Disordered" evidence="6">
    <location>
        <begin position="479"/>
        <end position="505"/>
    </location>
</feature>
<dbReference type="GO" id="GO:0045471">
    <property type="term" value="P:response to ethanol"/>
    <property type="evidence" value="ECO:0007669"/>
    <property type="project" value="EnsemblFungi"/>
</dbReference>
<dbReference type="STRING" id="683960.A0A1E3P6B8"/>
<dbReference type="GO" id="GO:0061630">
    <property type="term" value="F:ubiquitin protein ligase activity"/>
    <property type="evidence" value="ECO:0007669"/>
    <property type="project" value="TreeGrafter"/>
</dbReference>
<evidence type="ECO:0000313" key="10">
    <source>
        <dbReference type="Proteomes" id="UP000094112"/>
    </source>
</evidence>
<organism evidence="9 10">
    <name type="scientific">Wickerhamomyces anomalus (strain ATCC 58044 / CBS 1984 / NCYC 433 / NRRL Y-366-8)</name>
    <name type="common">Yeast</name>
    <name type="synonym">Hansenula anomala</name>
    <dbReference type="NCBI Taxonomy" id="683960"/>
    <lineage>
        <taxon>Eukaryota</taxon>
        <taxon>Fungi</taxon>
        <taxon>Dikarya</taxon>
        <taxon>Ascomycota</taxon>
        <taxon>Saccharomycotina</taxon>
        <taxon>Saccharomycetes</taxon>
        <taxon>Phaffomycetales</taxon>
        <taxon>Wickerhamomycetaceae</taxon>
        <taxon>Wickerhamomyces</taxon>
    </lineage>
</organism>
<dbReference type="Pfam" id="PF07576">
    <property type="entry name" value="BRAP2"/>
    <property type="match status" value="1"/>
</dbReference>
<dbReference type="Pfam" id="PF02148">
    <property type="entry name" value="zf-UBP"/>
    <property type="match status" value="1"/>
</dbReference>
<feature type="non-terminal residue" evidence="9">
    <location>
        <position position="505"/>
    </location>
</feature>